<dbReference type="OrthoDB" id="3791066at2"/>
<name>A0A229SZ92_9PSEU</name>
<dbReference type="RefSeq" id="WP_093950348.1">
    <property type="nucleotide sequence ID" value="NZ_NMUL01000029.1"/>
</dbReference>
<dbReference type="SUPFAM" id="SSF51126">
    <property type="entry name" value="Pectin lyase-like"/>
    <property type="match status" value="1"/>
</dbReference>
<dbReference type="InterPro" id="IPR011050">
    <property type="entry name" value="Pectin_lyase_fold/virulence"/>
</dbReference>
<protein>
    <submittedName>
        <fullName evidence="2">Uncharacterized protein</fullName>
    </submittedName>
</protein>
<dbReference type="AlphaFoldDB" id="A0A229SZ92"/>
<dbReference type="Gene3D" id="2.160.20.10">
    <property type="entry name" value="Single-stranded right-handed beta-helix, Pectin lyase-like"/>
    <property type="match status" value="1"/>
</dbReference>
<sequence>MTDYRVSDISTATTPTIIESFPYGRLPAAGSAGRLARVTDTTARPRLWLDDGTRWSPLVDNTVNVLSFGPVSPTDPATTRATLQAALDTGANVYLPAGVYPIDRTLFFHSGQAIFGDGRSGPGSGARFTEIVVPQPKPTTPQDPPPPPPPPIIMFQSATYPEGTRDVVIRDLNINNNNNMWQPGSVGIDFTGVGYSRVERVCMRGHGTAIKGRDSALRTYVRAGSHDSWLRVTATDDLLYADGVAIAIEYRSSEGKPVLVQGTVQAVAGPNDPDYPALEVGALRSEDVSPPPSPSQLPVGAKVFHDNKIGGYYNTVVASEIANCLRGISLTNDGDAWTVLDGNFMSNICGIYVEASDANRFRSSFVLNGVGVEFGDRSADNTVLSGSKFEGNGNPGRWTDPSVQPVVLGAVRCHKGSRQNTIESCQLSDSTDHVLDETDGDNLYTGPHSTSHPTMPSGVGGGGNIVSNGDFVVESTVPGIADGWAFKGTVPTTMDFSIRSIKDHPAEVPPGTRAAQLWHMDQGTNVPFALYREIAVTPGQWYTFTARTMVDDGGDGLYTLFITTTFSSGDPRYKQLYYTGPLRSHNYYIRALPGHDDYNTGLHRTSFKIPDGVDSIFLLVRNYLNHTNPEDPKDRSCLVEAKDGANAWFGKFHIEPGRGISTESRDSGVMSHVQTTGAPLTINDKAITITHPFHAVAPGTGGTLKNINPPAGFSGMIVLHATGTWNATTDGTGAGKIGTPLSMTAGKTAFGWYDTGSGTWWFTPA</sequence>
<reference evidence="3" key="1">
    <citation type="submission" date="2017-07" db="EMBL/GenBank/DDBJ databases">
        <title>Comparative genome mining reveals phylogenetic distribution patterns of secondary metabolites in Amycolatopsis.</title>
        <authorList>
            <person name="Adamek M."/>
            <person name="Alanjary M."/>
            <person name="Sales-Ortells H."/>
            <person name="Goodfellow M."/>
            <person name="Bull A.T."/>
            <person name="Kalinowski J."/>
            <person name="Ziemert N."/>
        </authorList>
    </citation>
    <scope>NUCLEOTIDE SEQUENCE [LARGE SCALE GENOMIC DNA]</scope>
    <source>
        <strain evidence="3">H5</strain>
    </source>
</reference>
<dbReference type="Proteomes" id="UP000215199">
    <property type="component" value="Unassembled WGS sequence"/>
</dbReference>
<proteinExistence type="predicted"/>
<comment type="caution">
    <text evidence="2">The sequence shown here is derived from an EMBL/GenBank/DDBJ whole genome shotgun (WGS) entry which is preliminary data.</text>
</comment>
<evidence type="ECO:0000313" key="3">
    <source>
        <dbReference type="Proteomes" id="UP000215199"/>
    </source>
</evidence>
<gene>
    <name evidence="2" type="ORF">CF165_26825</name>
</gene>
<feature type="region of interest" description="Disordered" evidence="1">
    <location>
        <begin position="436"/>
        <end position="461"/>
    </location>
</feature>
<evidence type="ECO:0000313" key="2">
    <source>
        <dbReference type="EMBL" id="OXM64365.1"/>
    </source>
</evidence>
<dbReference type="InterPro" id="IPR012334">
    <property type="entry name" value="Pectin_lyas_fold"/>
</dbReference>
<dbReference type="EMBL" id="NMUL01000029">
    <property type="protein sequence ID" value="OXM64365.1"/>
    <property type="molecule type" value="Genomic_DNA"/>
</dbReference>
<evidence type="ECO:0000256" key="1">
    <source>
        <dbReference type="SAM" id="MobiDB-lite"/>
    </source>
</evidence>
<accession>A0A229SZ92</accession>
<organism evidence="2 3">
    <name type="scientific">Amycolatopsis vastitatis</name>
    <dbReference type="NCBI Taxonomy" id="1905142"/>
    <lineage>
        <taxon>Bacteria</taxon>
        <taxon>Bacillati</taxon>
        <taxon>Actinomycetota</taxon>
        <taxon>Actinomycetes</taxon>
        <taxon>Pseudonocardiales</taxon>
        <taxon>Pseudonocardiaceae</taxon>
        <taxon>Amycolatopsis</taxon>
    </lineage>
</organism>
<keyword evidence="3" id="KW-1185">Reference proteome</keyword>
<dbReference type="Gene3D" id="2.60.120.260">
    <property type="entry name" value="Galactose-binding domain-like"/>
    <property type="match status" value="1"/>
</dbReference>